<dbReference type="Proteomes" id="UP001321760">
    <property type="component" value="Unassembled WGS sequence"/>
</dbReference>
<feature type="transmembrane region" description="Helical" evidence="10">
    <location>
        <begin position="451"/>
        <end position="470"/>
    </location>
</feature>
<evidence type="ECO:0000256" key="10">
    <source>
        <dbReference type="SAM" id="Phobius"/>
    </source>
</evidence>
<accession>A0AAV9G4S7</accession>
<dbReference type="GO" id="GO:0035673">
    <property type="term" value="F:oligopeptide transmembrane transporter activity"/>
    <property type="evidence" value="ECO:0007669"/>
    <property type="project" value="InterPro"/>
</dbReference>
<evidence type="ECO:0000256" key="3">
    <source>
        <dbReference type="ARBA" id="ARBA00022448"/>
    </source>
</evidence>
<evidence type="ECO:0000256" key="4">
    <source>
        <dbReference type="ARBA" id="ARBA00022692"/>
    </source>
</evidence>
<feature type="transmembrane region" description="Helical" evidence="10">
    <location>
        <begin position="386"/>
        <end position="412"/>
    </location>
</feature>
<dbReference type="PANTHER" id="PTHR22601">
    <property type="entry name" value="ISP4 LIKE PROTEIN"/>
    <property type="match status" value="1"/>
</dbReference>
<dbReference type="AlphaFoldDB" id="A0AAV9G4S7"/>
<dbReference type="Pfam" id="PF03169">
    <property type="entry name" value="OPT"/>
    <property type="match status" value="1"/>
</dbReference>
<keyword evidence="3" id="KW-0813">Transport</keyword>
<organism evidence="11 12">
    <name type="scientific">Podospora aff. communis PSN243</name>
    <dbReference type="NCBI Taxonomy" id="3040156"/>
    <lineage>
        <taxon>Eukaryota</taxon>
        <taxon>Fungi</taxon>
        <taxon>Dikarya</taxon>
        <taxon>Ascomycota</taxon>
        <taxon>Pezizomycotina</taxon>
        <taxon>Sordariomycetes</taxon>
        <taxon>Sordariomycetidae</taxon>
        <taxon>Sordariales</taxon>
        <taxon>Podosporaceae</taxon>
        <taxon>Podospora</taxon>
    </lineage>
</organism>
<feature type="transmembrane region" description="Helical" evidence="10">
    <location>
        <begin position="602"/>
        <end position="622"/>
    </location>
</feature>
<dbReference type="NCBIfam" id="TIGR00728">
    <property type="entry name" value="OPT_sfam"/>
    <property type="match status" value="1"/>
</dbReference>
<evidence type="ECO:0000256" key="8">
    <source>
        <dbReference type="ARBA" id="ARBA00023136"/>
    </source>
</evidence>
<comment type="caution">
    <text evidence="11">The sequence shown here is derived from an EMBL/GenBank/DDBJ whole genome shotgun (WGS) entry which is preliminary data.</text>
</comment>
<feature type="transmembrane region" description="Helical" evidence="10">
    <location>
        <begin position="60"/>
        <end position="80"/>
    </location>
</feature>
<gene>
    <name evidence="11" type="ORF">QBC34DRAFT_488307</name>
</gene>
<feature type="compositionally biased region" description="Polar residues" evidence="9">
    <location>
        <begin position="27"/>
        <end position="39"/>
    </location>
</feature>
<feature type="region of interest" description="Disordered" evidence="9">
    <location>
        <begin position="13"/>
        <end position="40"/>
    </location>
</feature>
<evidence type="ECO:0000256" key="6">
    <source>
        <dbReference type="ARBA" id="ARBA00022927"/>
    </source>
</evidence>
<feature type="transmembrane region" description="Helical" evidence="10">
    <location>
        <begin position="629"/>
        <end position="648"/>
    </location>
</feature>
<feature type="transmembrane region" description="Helical" evidence="10">
    <location>
        <begin position="201"/>
        <end position="220"/>
    </location>
</feature>
<evidence type="ECO:0000256" key="5">
    <source>
        <dbReference type="ARBA" id="ARBA00022856"/>
    </source>
</evidence>
<dbReference type="EMBL" id="MU865991">
    <property type="protein sequence ID" value="KAK4443531.1"/>
    <property type="molecule type" value="Genomic_DNA"/>
</dbReference>
<evidence type="ECO:0000256" key="1">
    <source>
        <dbReference type="ARBA" id="ARBA00004141"/>
    </source>
</evidence>
<feature type="transmembrane region" description="Helical" evidence="10">
    <location>
        <begin position="87"/>
        <end position="105"/>
    </location>
</feature>
<feature type="transmembrane region" description="Helical" evidence="10">
    <location>
        <begin position="668"/>
        <end position="691"/>
    </location>
</feature>
<dbReference type="InterPro" id="IPR004813">
    <property type="entry name" value="OPT"/>
</dbReference>
<keyword evidence="4 10" id="KW-0812">Transmembrane</keyword>
<feature type="transmembrane region" description="Helical" evidence="10">
    <location>
        <begin position="476"/>
        <end position="496"/>
    </location>
</feature>
<name>A0AAV9G4S7_9PEZI</name>
<comment type="subcellular location">
    <subcellularLocation>
        <location evidence="1">Membrane</location>
        <topology evidence="1">Multi-pass membrane protein</topology>
    </subcellularLocation>
</comment>
<reference evidence="11" key="1">
    <citation type="journal article" date="2023" name="Mol. Phylogenet. Evol.">
        <title>Genome-scale phylogeny and comparative genomics of the fungal order Sordariales.</title>
        <authorList>
            <person name="Hensen N."/>
            <person name="Bonometti L."/>
            <person name="Westerberg I."/>
            <person name="Brannstrom I.O."/>
            <person name="Guillou S."/>
            <person name="Cros-Aarteil S."/>
            <person name="Calhoun S."/>
            <person name="Haridas S."/>
            <person name="Kuo A."/>
            <person name="Mondo S."/>
            <person name="Pangilinan J."/>
            <person name="Riley R."/>
            <person name="LaButti K."/>
            <person name="Andreopoulos B."/>
            <person name="Lipzen A."/>
            <person name="Chen C."/>
            <person name="Yan M."/>
            <person name="Daum C."/>
            <person name="Ng V."/>
            <person name="Clum A."/>
            <person name="Steindorff A."/>
            <person name="Ohm R.A."/>
            <person name="Martin F."/>
            <person name="Silar P."/>
            <person name="Natvig D.O."/>
            <person name="Lalanne C."/>
            <person name="Gautier V."/>
            <person name="Ament-Velasquez S.L."/>
            <person name="Kruys A."/>
            <person name="Hutchinson M.I."/>
            <person name="Powell A.J."/>
            <person name="Barry K."/>
            <person name="Miller A.N."/>
            <person name="Grigoriev I.V."/>
            <person name="Debuchy R."/>
            <person name="Gladieux P."/>
            <person name="Hiltunen Thoren M."/>
            <person name="Johannesson H."/>
        </authorList>
    </citation>
    <scope>NUCLEOTIDE SEQUENCE</scope>
    <source>
        <strain evidence="11">PSN243</strain>
    </source>
</reference>
<keyword evidence="12" id="KW-1185">Reference proteome</keyword>
<sequence length="766" mass="84800">MKKTRAHERYICPPWNYSNSDDEESGSGPSQDTTATNSPYPEVRAAVPATDDEHVAYNTLRVWTIGTTLCIFGAVLNTLFSLRSPRIGLGSLIVLLLGWALGRAWERWMPPLHVNLPLFGLALEFELNPGPFTLKEHAAIMVMASVALSVANATDVLLAQRLFYRQDWGGIPYQALLMLSTQCLGYGLAGMLRRVLVYPPAMIWPSNLAVVTLLNTLHDTRATTHHRDRDPTVLGGTMPKLHWFFTITAAMSVYAFIPSFLAQCLSTPGAFPTWLAPNNAIVNQLFGSTTGLSLLPLTLDWTQIAGFVGSPLIPPWNAIWNTTLGVVLFYCILTPALHYSNAWYARYLPMSDAETYDNTGARYDISRVLGADLSLDERAYREYSPVFISTAFAVNYGLSFATIVSLVCYTWIHHRGRVWLLWRQSRKKGERGEPDVHMRLMARYREVPQSWYLGVFLAMLVASLVIVLAYPTQIPLWAFVLAVGVSVMFSVPIGIIQAATNTQIGLNVLTEFVFGYLQPGKPLGLMIFKNFGYITMSQALDFVSDLKFGHYVKLPPRMTFACQLSATLISCFVQLVVLNLAVNHIEDLCELHQPSRFTCPGGRVFFSSSVLWGLIGPARVFSPGQVYSGLLLSFALGGAATVAVHFAGRRWVGARQIIMPLVLGGAGSIPPATPLNYLSWGIVGFVFQHLIKTRHARWWSRLNYLTSSGLDLGLALATIVMFAMTAFGVKPPRWWGNSVGQDTMDAQYRAVQAVVPAGARFGPQNW</sequence>
<feature type="transmembrane region" description="Helical" evidence="10">
    <location>
        <begin position="712"/>
        <end position="729"/>
    </location>
</feature>
<proteinExistence type="inferred from homology"/>
<reference evidence="11" key="2">
    <citation type="submission" date="2023-05" db="EMBL/GenBank/DDBJ databases">
        <authorList>
            <consortium name="Lawrence Berkeley National Laboratory"/>
            <person name="Steindorff A."/>
            <person name="Hensen N."/>
            <person name="Bonometti L."/>
            <person name="Westerberg I."/>
            <person name="Brannstrom I.O."/>
            <person name="Guillou S."/>
            <person name="Cros-Aarteil S."/>
            <person name="Calhoun S."/>
            <person name="Haridas S."/>
            <person name="Kuo A."/>
            <person name="Mondo S."/>
            <person name="Pangilinan J."/>
            <person name="Riley R."/>
            <person name="Labutti K."/>
            <person name="Andreopoulos B."/>
            <person name="Lipzen A."/>
            <person name="Chen C."/>
            <person name="Yanf M."/>
            <person name="Daum C."/>
            <person name="Ng V."/>
            <person name="Clum A."/>
            <person name="Ohm R."/>
            <person name="Martin F."/>
            <person name="Silar P."/>
            <person name="Natvig D."/>
            <person name="Lalanne C."/>
            <person name="Gautier V."/>
            <person name="Ament-Velasquez S.L."/>
            <person name="Kruys A."/>
            <person name="Hutchinson M.I."/>
            <person name="Powell A.J."/>
            <person name="Barry K."/>
            <person name="Miller A.N."/>
            <person name="Grigoriev I.V."/>
            <person name="Debuchy R."/>
            <person name="Gladieux P."/>
            <person name="Thoren M.H."/>
            <person name="Johannesson H."/>
        </authorList>
    </citation>
    <scope>NUCLEOTIDE SEQUENCE</scope>
    <source>
        <strain evidence="11">PSN243</strain>
    </source>
</reference>
<dbReference type="NCBIfam" id="TIGR00727">
    <property type="entry name" value="ISP4_OPT"/>
    <property type="match status" value="1"/>
</dbReference>
<dbReference type="GO" id="GO:0016020">
    <property type="term" value="C:membrane"/>
    <property type="evidence" value="ECO:0007669"/>
    <property type="project" value="UniProtKB-SubCell"/>
</dbReference>
<feature type="transmembrane region" description="Helical" evidence="10">
    <location>
        <begin position="241"/>
        <end position="261"/>
    </location>
</feature>
<evidence type="ECO:0000256" key="9">
    <source>
        <dbReference type="SAM" id="MobiDB-lite"/>
    </source>
</evidence>
<keyword evidence="7 10" id="KW-1133">Transmembrane helix</keyword>
<dbReference type="InterPro" id="IPR004648">
    <property type="entry name" value="Oligpept_transpt"/>
</dbReference>
<feature type="transmembrane region" description="Helical" evidence="10">
    <location>
        <begin position="171"/>
        <end position="189"/>
    </location>
</feature>
<evidence type="ECO:0000313" key="12">
    <source>
        <dbReference type="Proteomes" id="UP001321760"/>
    </source>
</evidence>
<keyword evidence="6" id="KW-0653">Protein transport</keyword>
<evidence type="ECO:0000313" key="11">
    <source>
        <dbReference type="EMBL" id="KAK4443531.1"/>
    </source>
</evidence>
<feature type="transmembrane region" description="Helical" evidence="10">
    <location>
        <begin position="319"/>
        <end position="340"/>
    </location>
</feature>
<feature type="transmembrane region" description="Helical" evidence="10">
    <location>
        <begin position="560"/>
        <end position="582"/>
    </location>
</feature>
<evidence type="ECO:0000256" key="7">
    <source>
        <dbReference type="ARBA" id="ARBA00022989"/>
    </source>
</evidence>
<evidence type="ECO:0000256" key="2">
    <source>
        <dbReference type="ARBA" id="ARBA00008807"/>
    </source>
</evidence>
<protein>
    <submittedName>
        <fullName evidence="11">Sexual differentiation process protein isp4</fullName>
    </submittedName>
</protein>
<comment type="similarity">
    <text evidence="2">Belongs to the oligopeptide OPT transporter family.</text>
</comment>
<keyword evidence="8 10" id="KW-0472">Membrane</keyword>
<dbReference type="GO" id="GO:0015031">
    <property type="term" value="P:protein transport"/>
    <property type="evidence" value="ECO:0007669"/>
    <property type="project" value="UniProtKB-KW"/>
</dbReference>
<keyword evidence="5" id="KW-0571">Peptide transport</keyword>